<dbReference type="InterPro" id="IPR036390">
    <property type="entry name" value="WH_DNA-bd_sf"/>
</dbReference>
<organism evidence="1 2">
    <name type="scientific">SAR86 cluster bacterium</name>
    <dbReference type="NCBI Taxonomy" id="2030880"/>
    <lineage>
        <taxon>Bacteria</taxon>
        <taxon>Pseudomonadati</taxon>
        <taxon>Pseudomonadota</taxon>
        <taxon>Gammaproteobacteria</taxon>
        <taxon>SAR86 cluster</taxon>
    </lineage>
</organism>
<reference evidence="1 2" key="1">
    <citation type="submission" date="2019-02" db="EMBL/GenBank/DDBJ databases">
        <title>Prokaryotic population dynamics and viral predation in marine succession experiment using metagenomics: the confinement effect.</title>
        <authorList>
            <person name="Haro-Moreno J.M."/>
            <person name="Rodriguez-Valera F."/>
            <person name="Lopez-Perez M."/>
        </authorList>
    </citation>
    <scope>NUCLEOTIDE SEQUENCE [LARGE SCALE GENOMIC DNA]</scope>
    <source>
        <strain evidence="1">MED-G167</strain>
    </source>
</reference>
<dbReference type="InterPro" id="IPR036388">
    <property type="entry name" value="WH-like_DNA-bd_sf"/>
</dbReference>
<proteinExistence type="predicted"/>
<accession>A0A520M9C8</accession>
<name>A0A520M9C8_9GAMM</name>
<evidence type="ECO:0000313" key="1">
    <source>
        <dbReference type="EMBL" id="RZO17791.1"/>
    </source>
</evidence>
<dbReference type="AlphaFoldDB" id="A0A520M9C8"/>
<dbReference type="SUPFAM" id="SSF46785">
    <property type="entry name" value="Winged helix' DNA-binding domain"/>
    <property type="match status" value="1"/>
</dbReference>
<gene>
    <name evidence="1" type="ORF">EVB00_01925</name>
</gene>
<dbReference type="Proteomes" id="UP000318359">
    <property type="component" value="Unassembled WGS sequence"/>
</dbReference>
<evidence type="ECO:0000313" key="2">
    <source>
        <dbReference type="Proteomes" id="UP000318359"/>
    </source>
</evidence>
<dbReference type="Gene3D" id="1.10.10.10">
    <property type="entry name" value="Winged helix-like DNA-binding domain superfamily/Winged helix DNA-binding domain"/>
    <property type="match status" value="1"/>
</dbReference>
<protein>
    <submittedName>
        <fullName evidence="1">MarR family transcriptional regulator</fullName>
    </submittedName>
</protein>
<dbReference type="EMBL" id="SHBM01000023">
    <property type="protein sequence ID" value="RZO17791.1"/>
    <property type="molecule type" value="Genomic_DNA"/>
</dbReference>
<sequence>MKTFKKDLMDAINLLANIESRLQINFLNPNEKAVFYSIVMKENQDQKCIISDVIKMSKLSRSTVFKTLKLLQSKNLISLHQSAIDKREFNIQVEV</sequence>
<comment type="caution">
    <text evidence="1">The sequence shown here is derived from an EMBL/GenBank/DDBJ whole genome shotgun (WGS) entry which is preliminary data.</text>
</comment>